<feature type="domain" description="FAD dependent oxidoreductase" evidence="2">
    <location>
        <begin position="27"/>
        <end position="383"/>
    </location>
</feature>
<evidence type="ECO:0000313" key="4">
    <source>
        <dbReference type="Proteomes" id="UP000076128"/>
    </source>
</evidence>
<keyword evidence="4" id="KW-1185">Reference proteome</keyword>
<dbReference type="PANTHER" id="PTHR13847:SF281">
    <property type="entry name" value="FAD DEPENDENT OXIDOREDUCTASE DOMAIN-CONTAINING PROTEIN"/>
    <property type="match status" value="1"/>
</dbReference>
<dbReference type="RefSeq" id="WP_066815046.1">
    <property type="nucleotide sequence ID" value="NZ_CP012661.1"/>
</dbReference>
<dbReference type="InterPro" id="IPR006076">
    <property type="entry name" value="FAD-dep_OxRdtase"/>
</dbReference>
<dbReference type="Pfam" id="PF01266">
    <property type="entry name" value="DAO"/>
    <property type="match status" value="1"/>
</dbReference>
<dbReference type="InterPro" id="IPR036188">
    <property type="entry name" value="FAD/NAD-bd_sf"/>
</dbReference>
<dbReference type="GO" id="GO:0016491">
    <property type="term" value="F:oxidoreductase activity"/>
    <property type="evidence" value="ECO:0007669"/>
    <property type="project" value="UniProtKB-KW"/>
</dbReference>
<protein>
    <submittedName>
        <fullName evidence="3">FAD dependent oxidoreductase</fullName>
    </submittedName>
</protein>
<proteinExistence type="predicted"/>
<dbReference type="KEGG" id="daa:AKL17_3219"/>
<evidence type="ECO:0000259" key="2">
    <source>
        <dbReference type="Pfam" id="PF01266"/>
    </source>
</evidence>
<dbReference type="PATRIC" id="fig|1335048.3.peg.3345"/>
<dbReference type="PANTHER" id="PTHR13847">
    <property type="entry name" value="SARCOSINE DEHYDROGENASE-RELATED"/>
    <property type="match status" value="1"/>
</dbReference>
<dbReference type="SUPFAM" id="SSF51905">
    <property type="entry name" value="FAD/NAD(P)-binding domain"/>
    <property type="match status" value="1"/>
</dbReference>
<dbReference type="GO" id="GO:0005737">
    <property type="term" value="C:cytoplasm"/>
    <property type="evidence" value="ECO:0007669"/>
    <property type="project" value="TreeGrafter"/>
</dbReference>
<reference evidence="3 4" key="1">
    <citation type="submission" date="2015-09" db="EMBL/GenBank/DDBJ databases">
        <title>Complete genome sequence of Defluviimonas alba cai42t isolated from an oilfield in Xinjiang.</title>
        <authorList>
            <person name="Geng S."/>
            <person name="Pan X."/>
            <person name="Wu X."/>
        </authorList>
    </citation>
    <scope>NUCLEOTIDE SEQUENCE [LARGE SCALE GENOMIC DNA]</scope>
    <source>
        <strain evidence="4">cai42</strain>
    </source>
</reference>
<dbReference type="OrthoDB" id="9806601at2"/>
<evidence type="ECO:0000256" key="1">
    <source>
        <dbReference type="ARBA" id="ARBA00023002"/>
    </source>
</evidence>
<dbReference type="Proteomes" id="UP000076128">
    <property type="component" value="Chromosome"/>
</dbReference>
<name>A0A159Z5D1_9RHOB</name>
<dbReference type="STRING" id="1335048.AKL17_3219"/>
<organism evidence="3 4">
    <name type="scientific">Frigidibacter mobilis</name>
    <dbReference type="NCBI Taxonomy" id="1335048"/>
    <lineage>
        <taxon>Bacteria</taxon>
        <taxon>Pseudomonadati</taxon>
        <taxon>Pseudomonadota</taxon>
        <taxon>Alphaproteobacteria</taxon>
        <taxon>Rhodobacterales</taxon>
        <taxon>Paracoccaceae</taxon>
        <taxon>Frigidibacter</taxon>
    </lineage>
</organism>
<accession>A0A159Z5D1</accession>
<dbReference type="AlphaFoldDB" id="A0A159Z5D1"/>
<dbReference type="EMBL" id="CP012661">
    <property type="protein sequence ID" value="AMY70451.1"/>
    <property type="molecule type" value="Genomic_DNA"/>
</dbReference>
<keyword evidence="1" id="KW-0560">Oxidoreductase</keyword>
<sequence length="425" mass="45609">MKFDSYWQDTAPAFTGGAAGPVAGHYDVAVIGAGFTGLGAARKLAKEGRRVVVLEAKSVGFGASGRNGGHLNNGIAHSFLHAKAMFGAERAKAMYRAFDLGIETIERIIAEEGIACDFRRSGKLKLASKPAHYDSLARNFEAIHREVDADTAMLSKADLAGEIGSGIFHGGMLQKKSAMMHMGRFVVGLAEAAARHGAVIHENAPVTARRPHGKGWELTTPQGTVTADKVFLATGAYTTSAFGYFRRRIVPVGSFLLATRPLTGAEVAAAMPGNRTCVTSLNIGNYFRLSPDNRLIFGGRARFSARSDQQSDAKSGAILQAALAGIFPQLAGVEVDYCWGGLVDMTKDRFPRAGHADGVYYSMGYSGHGAQIATHMGEIMADLITGRFDRNPWADLPWKAVPGHFGQPWFLPLVGSYYKLLDRVQ</sequence>
<dbReference type="Gene3D" id="3.30.9.10">
    <property type="entry name" value="D-Amino Acid Oxidase, subunit A, domain 2"/>
    <property type="match status" value="1"/>
</dbReference>
<dbReference type="Gene3D" id="3.50.50.60">
    <property type="entry name" value="FAD/NAD(P)-binding domain"/>
    <property type="match status" value="1"/>
</dbReference>
<gene>
    <name evidence="3" type="ORF">AKL17_3219</name>
</gene>
<evidence type="ECO:0000313" key="3">
    <source>
        <dbReference type="EMBL" id="AMY70451.1"/>
    </source>
</evidence>